<dbReference type="GO" id="GO:0006913">
    <property type="term" value="P:nucleocytoplasmic transport"/>
    <property type="evidence" value="ECO:0007669"/>
    <property type="project" value="TreeGrafter"/>
</dbReference>
<keyword evidence="3" id="KW-0677">Repeat</keyword>
<reference evidence="6" key="1">
    <citation type="journal article" date="2006" name="PLoS Biol.">
        <title>Macronuclear genome sequence of the ciliate Tetrahymena thermophila, a model eukaryote.</title>
        <authorList>
            <person name="Eisen J.A."/>
            <person name="Coyne R.S."/>
            <person name="Wu M."/>
            <person name="Wu D."/>
            <person name="Thiagarajan M."/>
            <person name="Wortman J.R."/>
            <person name="Badger J.H."/>
            <person name="Ren Q."/>
            <person name="Amedeo P."/>
            <person name="Jones K.M."/>
            <person name="Tallon L.J."/>
            <person name="Delcher A.L."/>
            <person name="Salzberg S.L."/>
            <person name="Silva J.C."/>
            <person name="Haas B.J."/>
            <person name="Majoros W.H."/>
            <person name="Farzad M."/>
            <person name="Carlton J.M."/>
            <person name="Smith R.K. Jr."/>
            <person name="Garg J."/>
            <person name="Pearlman R.E."/>
            <person name="Karrer K.M."/>
            <person name="Sun L."/>
            <person name="Manning G."/>
            <person name="Elde N.C."/>
            <person name="Turkewitz A.P."/>
            <person name="Asai D.J."/>
            <person name="Wilkes D.E."/>
            <person name="Wang Y."/>
            <person name="Cai H."/>
            <person name="Collins K."/>
            <person name="Stewart B.A."/>
            <person name="Lee S.R."/>
            <person name="Wilamowska K."/>
            <person name="Weinberg Z."/>
            <person name="Ruzzo W.L."/>
            <person name="Wloga D."/>
            <person name="Gaertig J."/>
            <person name="Frankel J."/>
            <person name="Tsao C.-C."/>
            <person name="Gorovsky M.A."/>
            <person name="Keeling P.J."/>
            <person name="Waller R.F."/>
            <person name="Patron N.J."/>
            <person name="Cherry J.M."/>
            <person name="Stover N.A."/>
            <person name="Krieger C.J."/>
            <person name="del Toro C."/>
            <person name="Ryder H.F."/>
            <person name="Williamson S.C."/>
            <person name="Barbeau R.A."/>
            <person name="Hamilton E.P."/>
            <person name="Orias E."/>
        </authorList>
    </citation>
    <scope>NUCLEOTIDE SEQUENCE [LARGE SCALE GENOMIC DNA]</scope>
    <source>
        <strain evidence="6">SB210</strain>
    </source>
</reference>
<protein>
    <submittedName>
        <fullName evidence="5">Kinase domain protein</fullName>
    </submittedName>
</protein>
<dbReference type="Pfam" id="PF13516">
    <property type="entry name" value="LRR_6"/>
    <property type="match status" value="4"/>
</dbReference>
<dbReference type="Proteomes" id="UP000009168">
    <property type="component" value="Unassembled WGS sequence"/>
</dbReference>
<dbReference type="InterPro" id="IPR001611">
    <property type="entry name" value="Leu-rich_rpt"/>
</dbReference>
<dbReference type="SMART" id="SM00220">
    <property type="entry name" value="S_TKc"/>
    <property type="match status" value="1"/>
</dbReference>
<dbReference type="InterPro" id="IPR027038">
    <property type="entry name" value="RanGap"/>
</dbReference>
<gene>
    <name evidence="5" type="ORF">TTHERM_001287957</name>
</gene>
<dbReference type="InterPro" id="IPR000719">
    <property type="entry name" value="Prot_kinase_dom"/>
</dbReference>
<dbReference type="PROSITE" id="PS50011">
    <property type="entry name" value="PROTEIN_KINASE_DOM"/>
    <property type="match status" value="1"/>
</dbReference>
<dbReference type="GO" id="GO:0005524">
    <property type="term" value="F:ATP binding"/>
    <property type="evidence" value="ECO:0007669"/>
    <property type="project" value="InterPro"/>
</dbReference>
<evidence type="ECO:0000259" key="4">
    <source>
        <dbReference type="PROSITE" id="PS50011"/>
    </source>
</evidence>
<dbReference type="GO" id="GO:0031267">
    <property type="term" value="F:small GTPase binding"/>
    <property type="evidence" value="ECO:0007669"/>
    <property type="project" value="TreeGrafter"/>
</dbReference>
<dbReference type="KEGG" id="tet:TTHERM_001287957"/>
<dbReference type="InterPro" id="IPR006553">
    <property type="entry name" value="Leu-rich_rpt_Cys-con_subtyp"/>
</dbReference>
<organism evidence="5 6">
    <name type="scientific">Tetrahymena thermophila (strain SB210)</name>
    <dbReference type="NCBI Taxonomy" id="312017"/>
    <lineage>
        <taxon>Eukaryota</taxon>
        <taxon>Sar</taxon>
        <taxon>Alveolata</taxon>
        <taxon>Ciliophora</taxon>
        <taxon>Intramacronucleata</taxon>
        <taxon>Oligohymenophorea</taxon>
        <taxon>Hymenostomatida</taxon>
        <taxon>Tetrahymenina</taxon>
        <taxon>Tetrahymenidae</taxon>
        <taxon>Tetrahymena</taxon>
    </lineage>
</organism>
<dbReference type="GO" id="GO:0005096">
    <property type="term" value="F:GTPase activator activity"/>
    <property type="evidence" value="ECO:0007669"/>
    <property type="project" value="UniProtKB-KW"/>
</dbReference>
<dbReference type="PANTHER" id="PTHR24113">
    <property type="entry name" value="RAN GTPASE-ACTIVATING PROTEIN 1"/>
    <property type="match status" value="1"/>
</dbReference>
<dbReference type="InterPro" id="IPR032675">
    <property type="entry name" value="LRR_dom_sf"/>
</dbReference>
<dbReference type="InParanoid" id="W7X5I7"/>
<dbReference type="EMBL" id="GG662410">
    <property type="protein sequence ID" value="EWS71623.1"/>
    <property type="molecule type" value="Genomic_DNA"/>
</dbReference>
<keyword evidence="6" id="KW-1185">Reference proteome</keyword>
<dbReference type="GeneID" id="24442094"/>
<dbReference type="GO" id="GO:0004672">
    <property type="term" value="F:protein kinase activity"/>
    <property type="evidence" value="ECO:0007669"/>
    <property type="project" value="InterPro"/>
</dbReference>
<dbReference type="SMART" id="SM00368">
    <property type="entry name" value="LRR_RI"/>
    <property type="match status" value="15"/>
</dbReference>
<proteinExistence type="predicted"/>
<name>W7X5I7_TETTS</name>
<evidence type="ECO:0000256" key="1">
    <source>
        <dbReference type="ARBA" id="ARBA00022468"/>
    </source>
</evidence>
<evidence type="ECO:0000256" key="2">
    <source>
        <dbReference type="ARBA" id="ARBA00022614"/>
    </source>
</evidence>
<dbReference type="Gene3D" id="3.80.10.10">
    <property type="entry name" value="Ribonuclease Inhibitor"/>
    <property type="match status" value="9"/>
</dbReference>
<keyword evidence="2" id="KW-0433">Leucine-rich repeat</keyword>
<dbReference type="GO" id="GO:0048471">
    <property type="term" value="C:perinuclear region of cytoplasm"/>
    <property type="evidence" value="ECO:0007669"/>
    <property type="project" value="TreeGrafter"/>
</dbReference>
<evidence type="ECO:0000313" key="6">
    <source>
        <dbReference type="Proteomes" id="UP000009168"/>
    </source>
</evidence>
<keyword evidence="5" id="KW-0808">Transferase</keyword>
<dbReference type="PANTHER" id="PTHR24113:SF12">
    <property type="entry name" value="RAN GTPASE-ACTIVATING PROTEIN 1"/>
    <property type="match status" value="1"/>
</dbReference>
<keyword evidence="5" id="KW-0418">Kinase</keyword>
<dbReference type="RefSeq" id="XP_012655844.1">
    <property type="nucleotide sequence ID" value="XM_012800390.1"/>
</dbReference>
<dbReference type="Pfam" id="PF00069">
    <property type="entry name" value="Pkinase"/>
    <property type="match status" value="1"/>
</dbReference>
<evidence type="ECO:0000256" key="3">
    <source>
        <dbReference type="ARBA" id="ARBA00022737"/>
    </source>
</evidence>
<dbReference type="Gene3D" id="1.10.510.10">
    <property type="entry name" value="Transferase(Phosphotransferase) domain 1"/>
    <property type="match status" value="1"/>
</dbReference>
<dbReference type="InterPro" id="IPR011009">
    <property type="entry name" value="Kinase-like_dom_sf"/>
</dbReference>
<feature type="domain" description="Protein kinase" evidence="4">
    <location>
        <begin position="215"/>
        <end position="490"/>
    </location>
</feature>
<dbReference type="SUPFAM" id="SSF52047">
    <property type="entry name" value="RNI-like"/>
    <property type="match status" value="4"/>
</dbReference>
<evidence type="ECO:0000313" key="5">
    <source>
        <dbReference type="EMBL" id="EWS71623.1"/>
    </source>
</evidence>
<dbReference type="SMART" id="SM00367">
    <property type="entry name" value="LRR_CC"/>
    <property type="match status" value="4"/>
</dbReference>
<sequence>MQKENAICNQMKYQLLGGSKNLKEANYKEQQNYHEQDIIDSYEQTINKKNRQEISSLINANLEENKIQVEFNETQYDEQNYSNTQQGEFGKLDKELNQLLQILCDKYLEIQKKQNQSLKMEKQKIQVEQKTEQPESTTIISQQSQTTSQLSDFQGICLSNQNSFSYFGQQGVKRFETIKEILESQQKNEKIQKNFSNKLQKNIDAYSEQFLRQIFQLGDHINSGGEADIFTHAYDESIAYRVIKLDEDEDLNEQLLELYSIKELQEQNILDLNTSHLVEDKDNDTKYIIHVMQKCQMSLQDEISSKKVFSLREILRFISTAFHLLIVLRQKYIYHSDIKPGNILKIDDNNYKLSDFGASQLVNFIDPFCDFKMYTPGFIPQNQSLDLPFYHDIYSFGKTIQKLLMQLENQSEISDCLNKFIDEEICKDDKNSINLDCFELPRKFINILMNFVNYEVIEAFLEEYLKQIEQYLVIKKENKIFQYESEYQYAEIAILIISYLRQDQTSIKIKALITKSYILCKRKQYEESLKCFNEIFRENFKDDSQSEILIKSITIVSKILIKLNNKTNLSQENQIKLIDLIKLANSDEMFDKLKIKIIELLLLKSSDIYPIIRDFYDSLKKQDENQELNMVYRIITKFIRYLRKQNCYDQSLYDLIQFIQDDKKNHDSYYKQKLLKEMGLYLYKFLFQKDEQLDIKLFVKYEKEILLLPQIILKCLNDIKLKSNLQIQFDKSIWQQYSIFFKLQQLNIYSFDGGQKILDNLEQKFKNRMVKIKKSNQLPYKEYVLYNKNNYCLKYLKRNNIQNYQFFNEEEKGQKEKQVIQSISLIKQTILKPKSKNENQKNNEIPQNQIETISLLNFIPYFDCEKISLNYIGSLEKFNEGFEQFNSQLYFGNLILCNLKNLHEKEKIYQEITNLNVEIQNKYQSHYKIEKEASLSLNIYRVSDYSLLNMPCFTFFTSNLSKIQALKLKFKFSPDIIYHFNTEIDTMMFYIDLFMKAKTLNNITKLTLDFSEYLINMGNNLAYIFESLQMCQKITELNLNFENDSEIDDDGAFIIAQTILRKSQDLVKLSLNLSKNQVKIEGVMSIANALENCQKLTSLELLLNDNFIGNEVTQQIENIIQKCQNLMELSLGLKCNLISDEGIYSIASALNMCQNIAKLSLNLSLNNIEIEGAMILASAFENCLKLTQLEVNLNKNYIGNDVTNCVLVIMQTCQNLTHLNLGLNDNFITDEGVQNIANAYTNSKNITEFRLYLNKNNITLKGASILTKALESNKNIQWLTFDLNGNCIEYEELHNLYQTFRQNMKNKMFNFQGNNSEEVEKLQEKYEVTQIVDYVKKNLSYQMNEKPQKYLDQNEKTTQLNITSSFEQTSNTNDFRSPNQLKMITLSEIYINWQTVFTTTAQNIAQYLLTKQQSQFDLNLFVQGSQLFSEDQCFKNCEQINKYVYFHGLSLMQNKQSQQIKDIEQKQDHEMEQLDLYLDFNIISSEAAQVIKNMLQQYKSNIKLNHQFNSYKNFDYETIMSALDKSAITLKIDLCQQGKSILNEGAQKIANTLAKCQNTTKLNLCLSECSIIDEATKIIAYNLRNCKNITELSLNLSSNKIGIQGAKYISDAIKHFRKAIQLDIDLNQNDIKEEGAQCIADALQNCQNITIFNLSLRKNKIGAESIKNIANSLEMFKKLSQVSLDLSQNKIGIDGTHYISRALINCYNVNQLSINLGENDIKDEGAKFIASALEKCENLADLKLSLKENHISSEGAKNILNALKSCNKITGLNIDFENNQIDGEGFNSVINSIFKCQKITHTSLNFNNNKIDVNVSLNVQNNDENSHNITQFSLDLGNNKISLEQAQNITNFLKKCKNLQKLNLNLKQDILNNAFGDDQIQIIANFLQNCQSLTEITLNLKNNKISAEGAKNIANALTKLQNLTLLNLDLCQNKIISEGIISITNALQQCQKISKLNLSFGQYFQESDLVNVFADSLANSENISELDLEFSANLNSQNAKNIYKVLEKCQNVTQLSLKFHYFKNLNNDTNLIPLPDNIQNLSGQLEKLQNITRLELSFLNADIGDEGAYYISRAFEKCQNITQLKLDFRFTQIEAKGVQEISSAIEKCQKITNLALNLSMNNIQDEGVLSISNTLEKCQNITELFLNLEQNRLSQKAINNLIMALERSQNITKLQFHFLDFSICFK</sequence>
<dbReference type="SUPFAM" id="SSF56112">
    <property type="entry name" value="Protein kinase-like (PK-like)"/>
    <property type="match status" value="1"/>
</dbReference>
<keyword evidence="1" id="KW-0343">GTPase activation</keyword>
<accession>W7X5I7</accession>
<dbReference type="GO" id="GO:0005634">
    <property type="term" value="C:nucleus"/>
    <property type="evidence" value="ECO:0007669"/>
    <property type="project" value="TreeGrafter"/>
</dbReference>
<dbReference type="GO" id="GO:0005829">
    <property type="term" value="C:cytosol"/>
    <property type="evidence" value="ECO:0007669"/>
    <property type="project" value="TreeGrafter"/>
</dbReference>
<dbReference type="OrthoDB" id="8436363at2759"/>